<feature type="region of interest" description="Disordered" evidence="1">
    <location>
        <begin position="508"/>
        <end position="561"/>
    </location>
</feature>
<gene>
    <name evidence="2" type="ORF">E5987_04175</name>
</gene>
<feature type="compositionally biased region" description="Basic and acidic residues" evidence="1">
    <location>
        <begin position="532"/>
        <end position="547"/>
    </location>
</feature>
<feature type="compositionally biased region" description="Polar residues" evidence="1">
    <location>
        <begin position="552"/>
        <end position="561"/>
    </location>
</feature>
<protein>
    <recommendedName>
        <fullName evidence="4">Phage portal protein</fullName>
    </recommendedName>
</protein>
<feature type="region of interest" description="Disordered" evidence="1">
    <location>
        <begin position="1"/>
        <end position="24"/>
    </location>
</feature>
<feature type="compositionally biased region" description="Polar residues" evidence="1">
    <location>
        <begin position="508"/>
        <end position="529"/>
    </location>
</feature>
<feature type="compositionally biased region" description="Polar residues" evidence="1">
    <location>
        <begin position="1"/>
        <end position="10"/>
    </location>
</feature>
<dbReference type="RefSeq" id="WP_160334837.1">
    <property type="nucleotide sequence ID" value="NZ_WSRP01000009.1"/>
</dbReference>
<dbReference type="AlphaFoldDB" id="A0A6L6YGC9"/>
<evidence type="ECO:0000313" key="2">
    <source>
        <dbReference type="EMBL" id="MVX56404.1"/>
    </source>
</evidence>
<dbReference type="OrthoDB" id="9156658at2"/>
<sequence>MTNNFEQAGSVTYIDPQATTTNENNPYKRLISRRHPQYEERLIDWNFFEDTYHGGRKWFEDNIFKYIKEGTKDFEDRQERAYRFNHSREVVDLVTKYLFKQNVDRSEDAPECVKHFWKKSTKFGADINDLAKQVAKNTSIYGRIGIVIDNESVTEGVLSKADERKNEVHPYAYIVTPQQMLDYSFDNTGELRWILIREAVRDDDDPFKSSGEESFQYRLWTKEAWMLFSTNKRGAVELIDQGSHNLGMVPVVLADNLLSDEEYGSPSMLNDIAFLDRATANYLSNLDAIIQDQTFSQLIMPTSAIGADQEAQDKLIEMGTKRIFTYVTDGSSKAPEYISPDPKQAQLILEVVNRIVSEIYHTVGLSSERTNKDNAVSKDNSSGVAKAYDFERVNALLTAKADSLEVIENKIVKIVALWCGEAVDSEASDHKRIVCYPDNFDTRGLYDEFDIASRLMLIDAPDTLRREQMRSLITKLFPLLKKEVRNKIESELKEWPLSVEDLMNNSPTLRTASNNLRDPTHTIYKTQSGRGDATRDADGSAIDEKRPIANRRQGQVTKDTE</sequence>
<dbReference type="EMBL" id="WSRP01000009">
    <property type="protein sequence ID" value="MVX56404.1"/>
    <property type="molecule type" value="Genomic_DNA"/>
</dbReference>
<evidence type="ECO:0000256" key="1">
    <source>
        <dbReference type="SAM" id="MobiDB-lite"/>
    </source>
</evidence>
<proteinExistence type="predicted"/>
<accession>A0A6L6YGC9</accession>
<reference evidence="2 3" key="1">
    <citation type="submission" date="2019-12" db="EMBL/GenBank/DDBJ databases">
        <title>Microbes associate with the intestines of laboratory mice.</title>
        <authorList>
            <person name="Navarre W."/>
            <person name="Wong E."/>
        </authorList>
    </citation>
    <scope>NUCLEOTIDE SEQUENCE [LARGE SCALE GENOMIC DNA]</scope>
    <source>
        <strain evidence="2 3">NM82_D38</strain>
    </source>
</reference>
<evidence type="ECO:0000313" key="3">
    <source>
        <dbReference type="Proteomes" id="UP000472580"/>
    </source>
</evidence>
<dbReference type="Proteomes" id="UP000472580">
    <property type="component" value="Unassembled WGS sequence"/>
</dbReference>
<organism evidence="2 3">
    <name type="scientific">Parasutterella muris</name>
    <dbReference type="NCBI Taxonomy" id="2565572"/>
    <lineage>
        <taxon>Bacteria</taxon>
        <taxon>Pseudomonadati</taxon>
        <taxon>Pseudomonadota</taxon>
        <taxon>Betaproteobacteria</taxon>
        <taxon>Burkholderiales</taxon>
        <taxon>Sutterellaceae</taxon>
        <taxon>Parasutterella</taxon>
    </lineage>
</organism>
<comment type="caution">
    <text evidence="2">The sequence shown here is derived from an EMBL/GenBank/DDBJ whole genome shotgun (WGS) entry which is preliminary data.</text>
</comment>
<name>A0A6L6YGC9_9BURK</name>
<keyword evidence="3" id="KW-1185">Reference proteome</keyword>
<evidence type="ECO:0008006" key="4">
    <source>
        <dbReference type="Google" id="ProtNLM"/>
    </source>
</evidence>